<dbReference type="Pfam" id="PF00672">
    <property type="entry name" value="HAMP"/>
    <property type="match status" value="1"/>
</dbReference>
<comment type="catalytic activity">
    <reaction evidence="1">
        <text>ATP + protein L-histidine = ADP + protein N-phospho-L-histidine.</text>
        <dbReference type="EC" id="2.7.13.3"/>
    </reaction>
</comment>
<dbReference type="InterPro" id="IPR036097">
    <property type="entry name" value="HisK_dim/P_sf"/>
</dbReference>
<gene>
    <name evidence="15" type="ORF">NQU55_15805</name>
</gene>
<evidence type="ECO:0000256" key="9">
    <source>
        <dbReference type="ARBA" id="ARBA00023012"/>
    </source>
</evidence>
<dbReference type="Gene3D" id="1.10.287.130">
    <property type="match status" value="1"/>
</dbReference>
<keyword evidence="10 12" id="KW-0472">Membrane</keyword>
<evidence type="ECO:0000259" key="13">
    <source>
        <dbReference type="PROSITE" id="PS50109"/>
    </source>
</evidence>
<evidence type="ECO:0000313" key="16">
    <source>
        <dbReference type="Proteomes" id="UP001142374"/>
    </source>
</evidence>
<proteinExistence type="predicted"/>
<reference evidence="15" key="1">
    <citation type="submission" date="2022-06" db="EMBL/GenBank/DDBJ databases">
        <title>WGS of actinobacteria.</title>
        <authorList>
            <person name="Thawai C."/>
        </authorList>
    </citation>
    <scope>NUCLEOTIDE SEQUENCE</scope>
    <source>
        <strain evidence="15">AA8</strain>
    </source>
</reference>
<dbReference type="Pfam" id="PF02518">
    <property type="entry name" value="HATPase_c"/>
    <property type="match status" value="1"/>
</dbReference>
<dbReference type="InterPro" id="IPR003660">
    <property type="entry name" value="HAMP_dom"/>
</dbReference>
<keyword evidence="9" id="KW-0902">Two-component regulatory system</keyword>
<dbReference type="InterPro" id="IPR003594">
    <property type="entry name" value="HATPase_dom"/>
</dbReference>
<dbReference type="InterPro" id="IPR050428">
    <property type="entry name" value="TCS_sensor_his_kinase"/>
</dbReference>
<dbReference type="CDD" id="cd06225">
    <property type="entry name" value="HAMP"/>
    <property type="match status" value="1"/>
</dbReference>
<evidence type="ECO:0000256" key="3">
    <source>
        <dbReference type="ARBA" id="ARBA00012438"/>
    </source>
</evidence>
<dbReference type="PROSITE" id="PS50109">
    <property type="entry name" value="HIS_KIN"/>
    <property type="match status" value="1"/>
</dbReference>
<evidence type="ECO:0000256" key="12">
    <source>
        <dbReference type="SAM" id="Phobius"/>
    </source>
</evidence>
<evidence type="ECO:0000256" key="11">
    <source>
        <dbReference type="SAM" id="MobiDB-lite"/>
    </source>
</evidence>
<evidence type="ECO:0000256" key="1">
    <source>
        <dbReference type="ARBA" id="ARBA00000085"/>
    </source>
</evidence>
<dbReference type="AlphaFoldDB" id="A0A9X2LHF1"/>
<feature type="domain" description="HAMP" evidence="14">
    <location>
        <begin position="191"/>
        <end position="244"/>
    </location>
</feature>
<dbReference type="SMART" id="SM00304">
    <property type="entry name" value="HAMP"/>
    <property type="match status" value="1"/>
</dbReference>
<dbReference type="Proteomes" id="UP001142374">
    <property type="component" value="Unassembled WGS sequence"/>
</dbReference>
<comment type="caution">
    <text evidence="15">The sequence shown here is derived from an EMBL/GenBank/DDBJ whole genome shotgun (WGS) entry which is preliminary data.</text>
</comment>
<evidence type="ECO:0000256" key="5">
    <source>
        <dbReference type="ARBA" id="ARBA00022679"/>
    </source>
</evidence>
<keyword evidence="4" id="KW-0597">Phosphoprotein</keyword>
<protein>
    <recommendedName>
        <fullName evidence="3">histidine kinase</fullName>
        <ecNumber evidence="3">2.7.13.3</ecNumber>
    </recommendedName>
</protein>
<evidence type="ECO:0000256" key="2">
    <source>
        <dbReference type="ARBA" id="ARBA00004236"/>
    </source>
</evidence>
<evidence type="ECO:0000256" key="10">
    <source>
        <dbReference type="ARBA" id="ARBA00023136"/>
    </source>
</evidence>
<sequence length="480" mass="51128">MTLGTKSRMTLGATARKTLRATARMTLRTKVTAVVAAAAALAIALAALMSYRGVSDLVADELERGLDDRTNTVVTLLDADLAPPTRPDMIEQVVSAQGAVRPLAPGRDTLPVSPDALRVARTGKGESRADVVVSGTEYGTLTRPLPGGGAVMVGRSYEGAARIDDQFLWRISWTTAAAIGFAALLGWLALGRVLRPVRRLATATRRITTTQDLATPLPPAGADEIGQLTHSFAHMLAALRRSRAQQQQLVQDAGHELRTPLTSVRGSAELLQRARGRLAPEDEEQILTTLVTETTALDDLVRELVELATDRYTEEEPETVDLAAAAEDSAQRFRLRTGRTVLVVEDDTHPPVPVRARPRALQRCIDNLLSNAVKFSPEGTPVAVHVGGGRLAVRDRGPGIAPGEQHAVFDRFYRGPRTQATPGSGLGLAIVHDIITADAGTVFATTAPGGGAEVGFTLPPDGRDGRPKGPTARKLFRRAP</sequence>
<dbReference type="PROSITE" id="PS50885">
    <property type="entry name" value="HAMP"/>
    <property type="match status" value="1"/>
</dbReference>
<dbReference type="CDD" id="cd00082">
    <property type="entry name" value="HisKA"/>
    <property type="match status" value="1"/>
</dbReference>
<feature type="region of interest" description="Disordered" evidence="11">
    <location>
        <begin position="456"/>
        <end position="480"/>
    </location>
</feature>
<dbReference type="PANTHER" id="PTHR45436">
    <property type="entry name" value="SENSOR HISTIDINE KINASE YKOH"/>
    <property type="match status" value="1"/>
</dbReference>
<dbReference type="EC" id="2.7.13.3" evidence="3"/>
<dbReference type="GO" id="GO:0005886">
    <property type="term" value="C:plasma membrane"/>
    <property type="evidence" value="ECO:0007669"/>
    <property type="project" value="UniProtKB-SubCell"/>
</dbReference>
<dbReference type="InterPro" id="IPR003661">
    <property type="entry name" value="HisK_dim/P_dom"/>
</dbReference>
<dbReference type="InterPro" id="IPR005467">
    <property type="entry name" value="His_kinase_dom"/>
</dbReference>
<evidence type="ECO:0000259" key="14">
    <source>
        <dbReference type="PROSITE" id="PS50885"/>
    </source>
</evidence>
<dbReference type="Pfam" id="PF00512">
    <property type="entry name" value="HisKA"/>
    <property type="match status" value="1"/>
</dbReference>
<dbReference type="InterPro" id="IPR036890">
    <property type="entry name" value="HATPase_C_sf"/>
</dbReference>
<feature type="transmembrane region" description="Helical" evidence="12">
    <location>
        <begin position="167"/>
        <end position="190"/>
    </location>
</feature>
<comment type="subcellular location">
    <subcellularLocation>
        <location evidence="2">Cell membrane</location>
    </subcellularLocation>
</comment>
<evidence type="ECO:0000256" key="7">
    <source>
        <dbReference type="ARBA" id="ARBA00022777"/>
    </source>
</evidence>
<feature type="domain" description="Histidine kinase" evidence="13">
    <location>
        <begin position="252"/>
        <end position="462"/>
    </location>
</feature>
<dbReference type="PRINTS" id="PR00344">
    <property type="entry name" value="BCTRLSENSOR"/>
</dbReference>
<name>A0A9X2LHF1_9ACTN</name>
<organism evidence="15 16">
    <name type="scientific">Streptomyces telluris</name>
    <dbReference type="NCBI Taxonomy" id="2720021"/>
    <lineage>
        <taxon>Bacteria</taxon>
        <taxon>Bacillati</taxon>
        <taxon>Actinomycetota</taxon>
        <taxon>Actinomycetes</taxon>
        <taxon>Kitasatosporales</taxon>
        <taxon>Streptomycetaceae</taxon>
        <taxon>Streptomyces</taxon>
    </lineage>
</organism>
<dbReference type="PANTHER" id="PTHR45436:SF5">
    <property type="entry name" value="SENSOR HISTIDINE KINASE TRCS"/>
    <property type="match status" value="1"/>
</dbReference>
<dbReference type="SMART" id="SM00388">
    <property type="entry name" value="HisKA"/>
    <property type="match status" value="1"/>
</dbReference>
<dbReference type="SUPFAM" id="SSF47384">
    <property type="entry name" value="Homodimeric domain of signal transducing histidine kinase"/>
    <property type="match status" value="1"/>
</dbReference>
<dbReference type="Gene3D" id="3.30.565.10">
    <property type="entry name" value="Histidine kinase-like ATPase, C-terminal domain"/>
    <property type="match status" value="1"/>
</dbReference>
<keyword evidence="8 12" id="KW-1133">Transmembrane helix</keyword>
<dbReference type="Gene3D" id="6.10.340.10">
    <property type="match status" value="1"/>
</dbReference>
<keyword evidence="7 15" id="KW-0418">Kinase</keyword>
<accession>A0A9X2LHF1</accession>
<keyword evidence="16" id="KW-1185">Reference proteome</keyword>
<keyword evidence="5" id="KW-0808">Transferase</keyword>
<dbReference type="InterPro" id="IPR004358">
    <property type="entry name" value="Sig_transdc_His_kin-like_C"/>
</dbReference>
<evidence type="ECO:0000313" key="15">
    <source>
        <dbReference type="EMBL" id="MCQ8771218.1"/>
    </source>
</evidence>
<keyword evidence="6 12" id="KW-0812">Transmembrane</keyword>
<dbReference type="SUPFAM" id="SSF55874">
    <property type="entry name" value="ATPase domain of HSP90 chaperone/DNA topoisomerase II/histidine kinase"/>
    <property type="match status" value="1"/>
</dbReference>
<dbReference type="RefSeq" id="WP_168094299.1">
    <property type="nucleotide sequence ID" value="NZ_JAATER010000235.1"/>
</dbReference>
<dbReference type="SUPFAM" id="SSF158472">
    <property type="entry name" value="HAMP domain-like"/>
    <property type="match status" value="1"/>
</dbReference>
<evidence type="ECO:0000256" key="6">
    <source>
        <dbReference type="ARBA" id="ARBA00022692"/>
    </source>
</evidence>
<dbReference type="SMART" id="SM00387">
    <property type="entry name" value="HATPase_c"/>
    <property type="match status" value="1"/>
</dbReference>
<evidence type="ECO:0000256" key="4">
    <source>
        <dbReference type="ARBA" id="ARBA00022553"/>
    </source>
</evidence>
<dbReference type="EMBL" id="JANIID010000012">
    <property type="protein sequence ID" value="MCQ8771218.1"/>
    <property type="molecule type" value="Genomic_DNA"/>
</dbReference>
<dbReference type="CDD" id="cd00075">
    <property type="entry name" value="HATPase"/>
    <property type="match status" value="1"/>
</dbReference>
<evidence type="ECO:0000256" key="8">
    <source>
        <dbReference type="ARBA" id="ARBA00022989"/>
    </source>
</evidence>
<dbReference type="GO" id="GO:0000155">
    <property type="term" value="F:phosphorelay sensor kinase activity"/>
    <property type="evidence" value="ECO:0007669"/>
    <property type="project" value="InterPro"/>
</dbReference>